<accession>A0A0C2NIB2</accession>
<comment type="caution">
    <text evidence="1">The sequence shown here is derived from an EMBL/GenBank/DDBJ whole genome shotgun (WGS) entry which is preliminary data.</text>
</comment>
<organism evidence="1 2">
    <name type="scientific">Thelohanellus kitauei</name>
    <name type="common">Myxosporean</name>
    <dbReference type="NCBI Taxonomy" id="669202"/>
    <lineage>
        <taxon>Eukaryota</taxon>
        <taxon>Metazoa</taxon>
        <taxon>Cnidaria</taxon>
        <taxon>Myxozoa</taxon>
        <taxon>Myxosporea</taxon>
        <taxon>Bivalvulida</taxon>
        <taxon>Platysporina</taxon>
        <taxon>Myxobolidae</taxon>
        <taxon>Thelohanellus</taxon>
    </lineage>
</organism>
<dbReference type="Proteomes" id="UP000031668">
    <property type="component" value="Unassembled WGS sequence"/>
</dbReference>
<gene>
    <name evidence="1" type="ORF">RF11_09657</name>
</gene>
<keyword evidence="2" id="KW-1185">Reference proteome</keyword>
<dbReference type="EMBL" id="JWZT01000690">
    <property type="protein sequence ID" value="KII73752.1"/>
    <property type="molecule type" value="Genomic_DNA"/>
</dbReference>
<protein>
    <submittedName>
        <fullName evidence="1">Uncharacterized protein</fullName>
    </submittedName>
</protein>
<dbReference type="AlphaFoldDB" id="A0A0C2NIB2"/>
<sequence length="183" mass="21895">MEVNIFGLEQYGWLPISHQLVFKYQVIKHKCLGVRHFIWREVYGNDIESLLNYSSFPDSPMLELTTYDFFSFSRTEKYTAEILYSNYFPQRDEKVEFVLKSIGNSQLWLKRGMEDEFLALQNKIDQKVRNIIEQDFIFDVKSKELLVIKVVYKSGIANFLELKMNTIFDDRKSEFESCLLYWC</sequence>
<name>A0A0C2NIB2_THEKT</name>
<proteinExistence type="predicted"/>
<evidence type="ECO:0000313" key="1">
    <source>
        <dbReference type="EMBL" id="KII73752.1"/>
    </source>
</evidence>
<reference evidence="1 2" key="1">
    <citation type="journal article" date="2014" name="Genome Biol. Evol.">
        <title>The genome of the myxosporean Thelohanellus kitauei shows adaptations to nutrient acquisition within its fish host.</title>
        <authorList>
            <person name="Yang Y."/>
            <person name="Xiong J."/>
            <person name="Zhou Z."/>
            <person name="Huo F."/>
            <person name="Miao W."/>
            <person name="Ran C."/>
            <person name="Liu Y."/>
            <person name="Zhang J."/>
            <person name="Feng J."/>
            <person name="Wang M."/>
            <person name="Wang M."/>
            <person name="Wang L."/>
            <person name="Yao B."/>
        </authorList>
    </citation>
    <scope>NUCLEOTIDE SEQUENCE [LARGE SCALE GENOMIC DNA]</scope>
    <source>
        <strain evidence="1">Wuqing</strain>
    </source>
</reference>
<evidence type="ECO:0000313" key="2">
    <source>
        <dbReference type="Proteomes" id="UP000031668"/>
    </source>
</evidence>